<dbReference type="Gene3D" id="4.10.520.10">
    <property type="entry name" value="IHF-like DNA-binding proteins"/>
    <property type="match status" value="1"/>
</dbReference>
<dbReference type="RefSeq" id="WP_086033146.1">
    <property type="nucleotide sequence ID" value="NZ_MDSU01000003.1"/>
</dbReference>
<dbReference type="PANTHER" id="PTHR33175">
    <property type="entry name" value="DNA-BINDING PROTEIN HU"/>
    <property type="match status" value="1"/>
</dbReference>
<dbReference type="InterPro" id="IPR000119">
    <property type="entry name" value="Hist_DNA-bd"/>
</dbReference>
<dbReference type="Pfam" id="PF00216">
    <property type="entry name" value="Bac_DNA_binding"/>
    <property type="match status" value="1"/>
</dbReference>
<keyword evidence="7" id="KW-1185">Reference proteome</keyword>
<evidence type="ECO:0000313" key="6">
    <source>
        <dbReference type="EMBL" id="OSS42848.1"/>
    </source>
</evidence>
<dbReference type="PRINTS" id="PR01727">
    <property type="entry name" value="DNABINDINGHU"/>
</dbReference>
<reference evidence="5 7" key="1">
    <citation type="journal article" date="2017" name="Front. Microbiol.">
        <title>Genome Sequence of Desulfurella amilsii Strain TR1 and Comparative Genomics of Desulfurellaceae Family.</title>
        <authorList>
            <person name="Florentino A.P."/>
            <person name="Stams A.J."/>
            <person name="Sanchez-Andrea I."/>
        </authorList>
    </citation>
    <scope>NUCLEOTIDE SEQUENCE [LARGE SCALE GENOMIC DNA]</scope>
    <source>
        <strain evidence="5 7">TR1</strain>
    </source>
</reference>
<dbReference type="OrthoDB" id="9799835at2"/>
<dbReference type="SMART" id="SM00411">
    <property type="entry name" value="BHL"/>
    <property type="match status" value="1"/>
</dbReference>
<accession>A0A1X4XZ39</accession>
<dbReference type="InterPro" id="IPR020816">
    <property type="entry name" value="Histone-like_DNA-bd_CS"/>
</dbReference>
<dbReference type="SUPFAM" id="SSF47729">
    <property type="entry name" value="IHF-like DNA-binding proteins"/>
    <property type="match status" value="1"/>
</dbReference>
<organism evidence="5 7">
    <name type="scientific">Desulfurella amilsii</name>
    <dbReference type="NCBI Taxonomy" id="1562698"/>
    <lineage>
        <taxon>Bacteria</taxon>
        <taxon>Pseudomonadati</taxon>
        <taxon>Campylobacterota</taxon>
        <taxon>Desulfurellia</taxon>
        <taxon>Desulfurellales</taxon>
        <taxon>Desulfurellaceae</taxon>
        <taxon>Desulfurella</taxon>
    </lineage>
</organism>
<evidence type="ECO:0000256" key="2">
    <source>
        <dbReference type="ARBA" id="ARBA00023067"/>
    </source>
</evidence>
<evidence type="ECO:0000313" key="5">
    <source>
        <dbReference type="EMBL" id="OSS42773.1"/>
    </source>
</evidence>
<evidence type="ECO:0000256" key="4">
    <source>
        <dbReference type="RuleBase" id="RU003939"/>
    </source>
</evidence>
<dbReference type="PANTHER" id="PTHR33175:SF3">
    <property type="entry name" value="DNA-BINDING PROTEIN HU-BETA"/>
    <property type="match status" value="1"/>
</dbReference>
<dbReference type="EMBL" id="MDSU01000003">
    <property type="protein sequence ID" value="OSS42848.1"/>
    <property type="molecule type" value="Genomic_DNA"/>
</dbReference>
<dbReference type="GO" id="GO:0003677">
    <property type="term" value="F:DNA binding"/>
    <property type="evidence" value="ECO:0007669"/>
    <property type="project" value="UniProtKB-KW"/>
</dbReference>
<dbReference type="PROSITE" id="PS00045">
    <property type="entry name" value="HISTONE_LIKE"/>
    <property type="match status" value="1"/>
</dbReference>
<comment type="caution">
    <text evidence="5">The sequence shown here is derived from an EMBL/GenBank/DDBJ whole genome shotgun (WGS) entry which is preliminary data.</text>
</comment>
<name>A0A1X4XZ39_9BACT</name>
<keyword evidence="3 6" id="KW-0238">DNA-binding</keyword>
<dbReference type="CDD" id="cd13831">
    <property type="entry name" value="HU"/>
    <property type="match status" value="1"/>
</dbReference>
<dbReference type="GO" id="GO:0030527">
    <property type="term" value="F:structural constituent of chromatin"/>
    <property type="evidence" value="ECO:0007669"/>
    <property type="project" value="InterPro"/>
</dbReference>
<evidence type="ECO:0000256" key="3">
    <source>
        <dbReference type="ARBA" id="ARBA00023125"/>
    </source>
</evidence>
<dbReference type="AlphaFoldDB" id="A0A1X4XZ39"/>
<comment type="similarity">
    <text evidence="1 4">Belongs to the bacterial histone-like protein family.</text>
</comment>
<dbReference type="EMBL" id="MDSU01000007">
    <property type="protein sequence ID" value="OSS42773.1"/>
    <property type="molecule type" value="Genomic_DNA"/>
</dbReference>
<protein>
    <submittedName>
        <fullName evidence="6">DNA-binding protein HBsu</fullName>
    </submittedName>
    <submittedName>
        <fullName evidence="5">Integration host factor alpha subunit</fullName>
    </submittedName>
</protein>
<dbReference type="GO" id="GO:0030261">
    <property type="term" value="P:chromosome condensation"/>
    <property type="evidence" value="ECO:0007669"/>
    <property type="project" value="UniProtKB-KW"/>
</dbReference>
<sequence length="97" mass="10892">MEEKKSLSKSDVVDELAQKTQFKKADAEKFLSGFIELVEKELKQGKEVNITGFGKFYVSKRAAREGINPQTKEKIKLPESKLPMFKAGTKLKEAVNG</sequence>
<evidence type="ECO:0000313" key="7">
    <source>
        <dbReference type="Proteomes" id="UP000194141"/>
    </source>
</evidence>
<gene>
    <name evidence="6" type="ORF">DESAMIL20_329</name>
    <name evidence="5" type="ORF">DESAMIL20_402</name>
</gene>
<evidence type="ECO:0000256" key="1">
    <source>
        <dbReference type="ARBA" id="ARBA00010529"/>
    </source>
</evidence>
<dbReference type="InterPro" id="IPR010992">
    <property type="entry name" value="IHF-like_DNA-bd_dom_sf"/>
</dbReference>
<dbReference type="STRING" id="1562698.DESAMIL20_329"/>
<keyword evidence="2" id="KW-0226">DNA condensation</keyword>
<dbReference type="Proteomes" id="UP000194141">
    <property type="component" value="Unassembled WGS sequence"/>
</dbReference>
<proteinExistence type="inferred from homology"/>